<dbReference type="GO" id="GO:0030007">
    <property type="term" value="P:intracellular potassium ion homeostasis"/>
    <property type="evidence" value="ECO:0007669"/>
    <property type="project" value="TreeGrafter"/>
</dbReference>
<dbReference type="InterPro" id="IPR050510">
    <property type="entry name" value="Cation_transp_ATPase_P-type"/>
</dbReference>
<dbReference type="GO" id="GO:1990573">
    <property type="term" value="P:potassium ion import across plasma membrane"/>
    <property type="evidence" value="ECO:0007669"/>
    <property type="project" value="TreeGrafter"/>
</dbReference>
<evidence type="ECO:0000256" key="4">
    <source>
        <dbReference type="ARBA" id="ARBA00022989"/>
    </source>
</evidence>
<dbReference type="Gene3D" id="1.20.1110.10">
    <property type="entry name" value="Calcium-transporting ATPase, transmembrane domain"/>
    <property type="match status" value="1"/>
</dbReference>
<dbReference type="PANTHER" id="PTHR43294:SF21">
    <property type="entry name" value="CATION TRANSPORTING ATPASE"/>
    <property type="match status" value="1"/>
</dbReference>
<dbReference type="InterPro" id="IPR023298">
    <property type="entry name" value="ATPase_P-typ_TM_dom_sf"/>
</dbReference>
<keyword evidence="5" id="KW-0472">Membrane</keyword>
<accession>A0A0H5QG34</accession>
<dbReference type="InterPro" id="IPR036412">
    <property type="entry name" value="HAD-like_sf"/>
</dbReference>
<keyword evidence="3" id="KW-0812">Transmembrane</keyword>
<comment type="subcellular location">
    <subcellularLocation>
        <location evidence="1">Cell membrane</location>
        <topology evidence="1">Multi-pass membrane protein</topology>
    </subcellularLocation>
</comment>
<evidence type="ECO:0000256" key="1">
    <source>
        <dbReference type="ARBA" id="ARBA00004651"/>
    </source>
</evidence>
<dbReference type="GO" id="GO:0005886">
    <property type="term" value="C:plasma membrane"/>
    <property type="evidence" value="ECO:0007669"/>
    <property type="project" value="UniProtKB-SubCell"/>
</dbReference>
<dbReference type="Gene3D" id="3.40.1110.10">
    <property type="entry name" value="Calcium-transporting ATPase, cytoplasmic domain N"/>
    <property type="match status" value="1"/>
</dbReference>
<reference evidence="6" key="1">
    <citation type="submission" date="2015-04" db="EMBL/GenBank/DDBJ databases">
        <title>The genome sequence of the plant pathogenic Rhizarian Plasmodiophora brassicae reveals insights in its biotrophic life cycle and the origin of chitin synthesis.</title>
        <authorList>
            <person name="Schwelm A."/>
            <person name="Fogelqvist J."/>
            <person name="Knaust A."/>
            <person name="Julke S."/>
            <person name="Lilja T."/>
            <person name="Dhandapani V."/>
            <person name="Bonilla-Rosso G."/>
            <person name="Karlsson M."/>
            <person name="Shevchenko A."/>
            <person name="Choi S.R."/>
            <person name="Kim H.G."/>
            <person name="Park J.Y."/>
            <person name="Lim Y.P."/>
            <person name="Ludwig-Muller J."/>
            <person name="Dixelius C."/>
        </authorList>
    </citation>
    <scope>NUCLEOTIDE SEQUENCE</scope>
    <source>
        <tissue evidence="6">Potato root galls</tissue>
    </source>
</reference>
<dbReference type="GO" id="GO:0000166">
    <property type="term" value="F:nucleotide binding"/>
    <property type="evidence" value="ECO:0007669"/>
    <property type="project" value="InterPro"/>
</dbReference>
<dbReference type="GO" id="GO:0006883">
    <property type="term" value="P:intracellular sodium ion homeostasis"/>
    <property type="evidence" value="ECO:0007669"/>
    <property type="project" value="TreeGrafter"/>
</dbReference>
<evidence type="ECO:0000256" key="3">
    <source>
        <dbReference type="ARBA" id="ARBA00022692"/>
    </source>
</evidence>
<protein>
    <recommendedName>
        <fullName evidence="7">Cation-transporting P-type ATPase C-terminal domain-containing protein</fullName>
    </recommendedName>
</protein>
<evidence type="ECO:0008006" key="7">
    <source>
        <dbReference type="Google" id="ProtNLM"/>
    </source>
</evidence>
<dbReference type="EMBL" id="HACM01000100">
    <property type="protein sequence ID" value="CRZ00542.1"/>
    <property type="molecule type" value="Transcribed_RNA"/>
</dbReference>
<dbReference type="GO" id="GO:0036376">
    <property type="term" value="P:sodium ion export across plasma membrane"/>
    <property type="evidence" value="ECO:0007669"/>
    <property type="project" value="TreeGrafter"/>
</dbReference>
<dbReference type="InterPro" id="IPR023214">
    <property type="entry name" value="HAD_sf"/>
</dbReference>
<dbReference type="GO" id="GO:0005391">
    <property type="term" value="F:P-type sodium:potassium-exchanging transporter activity"/>
    <property type="evidence" value="ECO:0007669"/>
    <property type="project" value="TreeGrafter"/>
</dbReference>
<dbReference type="GO" id="GO:1902600">
    <property type="term" value="P:proton transmembrane transport"/>
    <property type="evidence" value="ECO:0007669"/>
    <property type="project" value="TreeGrafter"/>
</dbReference>
<proteinExistence type="predicted"/>
<dbReference type="SUPFAM" id="SSF56784">
    <property type="entry name" value="HAD-like"/>
    <property type="match status" value="1"/>
</dbReference>
<dbReference type="InterPro" id="IPR023299">
    <property type="entry name" value="ATPase_P-typ_cyto_dom_N"/>
</dbReference>
<evidence type="ECO:0000256" key="5">
    <source>
        <dbReference type="ARBA" id="ARBA00023136"/>
    </source>
</evidence>
<dbReference type="PANTHER" id="PTHR43294">
    <property type="entry name" value="SODIUM/POTASSIUM-TRANSPORTING ATPASE SUBUNIT ALPHA"/>
    <property type="match status" value="1"/>
</dbReference>
<keyword evidence="2" id="KW-1003">Cell membrane</keyword>
<evidence type="ECO:0000313" key="6">
    <source>
        <dbReference type="EMBL" id="CRZ00542.1"/>
    </source>
</evidence>
<dbReference type="PROSITE" id="PS00154">
    <property type="entry name" value="ATPASE_E1_E2"/>
    <property type="match status" value="1"/>
</dbReference>
<evidence type="ECO:0000256" key="2">
    <source>
        <dbReference type="ARBA" id="ARBA00022475"/>
    </source>
</evidence>
<dbReference type="InterPro" id="IPR018303">
    <property type="entry name" value="ATPase_P-typ_P_site"/>
</dbReference>
<feature type="non-terminal residue" evidence="6">
    <location>
        <position position="183"/>
    </location>
</feature>
<dbReference type="Gene3D" id="3.40.50.1000">
    <property type="entry name" value="HAD superfamily/HAD-like"/>
    <property type="match status" value="1"/>
</dbReference>
<dbReference type="SUPFAM" id="SSF81665">
    <property type="entry name" value="Calcium ATPase, transmembrane domain M"/>
    <property type="match status" value="1"/>
</dbReference>
<name>A0A0H5QG34_9EUKA</name>
<sequence length="183" mass="20011">VLVANVPQGLPAGLSGALAVAAIRLSNKNVLIKRLEILDTLGTITVIATDKTGTLTQNHMAVASLYYNGSLNSPDYLYHPRHIREVRAAILHHDVRRLLTHRDALHVTIIVAALCNEANETDQVEQEHDTSTASSLSQPIRRQSTFDYDRRIEHVPGTSSLDSTSSTITALRPFQTEVGGLEL</sequence>
<feature type="non-terminal residue" evidence="6">
    <location>
        <position position="1"/>
    </location>
</feature>
<dbReference type="AlphaFoldDB" id="A0A0H5QG34"/>
<organism evidence="6">
    <name type="scientific">Spongospora subterranea</name>
    <dbReference type="NCBI Taxonomy" id="70186"/>
    <lineage>
        <taxon>Eukaryota</taxon>
        <taxon>Sar</taxon>
        <taxon>Rhizaria</taxon>
        <taxon>Endomyxa</taxon>
        <taxon>Phytomyxea</taxon>
        <taxon>Plasmodiophorida</taxon>
        <taxon>Plasmodiophoridae</taxon>
        <taxon>Spongospora</taxon>
    </lineage>
</organism>
<keyword evidence="4" id="KW-1133">Transmembrane helix</keyword>